<organism evidence="2 3">
    <name type="scientific">Kosakonia oryzendophytica</name>
    <dbReference type="NCBI Taxonomy" id="1005665"/>
    <lineage>
        <taxon>Bacteria</taxon>
        <taxon>Pseudomonadati</taxon>
        <taxon>Pseudomonadota</taxon>
        <taxon>Gammaproteobacteria</taxon>
        <taxon>Enterobacterales</taxon>
        <taxon>Enterobacteriaceae</taxon>
        <taxon>Kosakonia</taxon>
    </lineage>
</organism>
<dbReference type="EMBL" id="FMAY01000008">
    <property type="protein sequence ID" value="SCC19831.1"/>
    <property type="molecule type" value="Genomic_DNA"/>
</dbReference>
<dbReference type="RefSeq" id="WP_061493404.1">
    <property type="nucleotide sequence ID" value="NZ_CP115659.1"/>
</dbReference>
<keyword evidence="1" id="KW-0812">Transmembrane</keyword>
<evidence type="ECO:0000313" key="3">
    <source>
        <dbReference type="Proteomes" id="UP000198975"/>
    </source>
</evidence>
<gene>
    <name evidence="2" type="ORF">GA0061071_10838</name>
</gene>
<sequence>MFNKVLNPTTFGWWLLANLVNYLTQTVFSAFASNNLLVQMLIAVVMFIWYVEFSLTYYRALKARNSIGRFFLAAWVGSTLIAFITASVWLFLLFR</sequence>
<feature type="transmembrane region" description="Helical" evidence="1">
    <location>
        <begin position="37"/>
        <end position="58"/>
    </location>
</feature>
<accession>A0A1C4CL46</accession>
<reference evidence="3" key="1">
    <citation type="submission" date="2016-08" db="EMBL/GenBank/DDBJ databases">
        <authorList>
            <person name="Varghese N."/>
            <person name="Submissions Spin"/>
        </authorList>
    </citation>
    <scope>NUCLEOTIDE SEQUENCE [LARGE SCALE GENOMIC DNA]</scope>
    <source>
        <strain evidence="3">REICA_082</strain>
    </source>
</reference>
<feature type="transmembrane region" description="Helical" evidence="1">
    <location>
        <begin position="70"/>
        <end position="94"/>
    </location>
</feature>
<feature type="transmembrane region" description="Helical" evidence="1">
    <location>
        <begin position="12"/>
        <end position="31"/>
    </location>
</feature>
<dbReference type="Proteomes" id="UP000198975">
    <property type="component" value="Unassembled WGS sequence"/>
</dbReference>
<keyword evidence="1" id="KW-1133">Transmembrane helix</keyword>
<proteinExistence type="predicted"/>
<protein>
    <submittedName>
        <fullName evidence="2">Uncharacterized protein</fullName>
    </submittedName>
</protein>
<keyword evidence="1" id="KW-0472">Membrane</keyword>
<name>A0A1C4CL46_9ENTR</name>
<keyword evidence="3" id="KW-1185">Reference proteome</keyword>
<evidence type="ECO:0000256" key="1">
    <source>
        <dbReference type="SAM" id="Phobius"/>
    </source>
</evidence>
<dbReference type="AlphaFoldDB" id="A0A1C4CL46"/>
<evidence type="ECO:0000313" key="2">
    <source>
        <dbReference type="EMBL" id="SCC19831.1"/>
    </source>
</evidence>